<evidence type="ECO:0000313" key="1">
    <source>
        <dbReference type="EMBL" id="CAG8474031.1"/>
    </source>
</evidence>
<evidence type="ECO:0000313" key="2">
    <source>
        <dbReference type="Proteomes" id="UP000789525"/>
    </source>
</evidence>
<organism evidence="1 2">
    <name type="scientific">Acaulospora colombiana</name>
    <dbReference type="NCBI Taxonomy" id="27376"/>
    <lineage>
        <taxon>Eukaryota</taxon>
        <taxon>Fungi</taxon>
        <taxon>Fungi incertae sedis</taxon>
        <taxon>Mucoromycota</taxon>
        <taxon>Glomeromycotina</taxon>
        <taxon>Glomeromycetes</taxon>
        <taxon>Diversisporales</taxon>
        <taxon>Acaulosporaceae</taxon>
        <taxon>Acaulospora</taxon>
    </lineage>
</organism>
<name>A0ACA9KHG3_9GLOM</name>
<dbReference type="Proteomes" id="UP000789525">
    <property type="component" value="Unassembled WGS sequence"/>
</dbReference>
<protein>
    <submittedName>
        <fullName evidence="1">9684_t:CDS:1</fullName>
    </submittedName>
</protein>
<keyword evidence="2" id="KW-1185">Reference proteome</keyword>
<dbReference type="EMBL" id="CAJVPT010002045">
    <property type="protein sequence ID" value="CAG8474031.1"/>
    <property type="molecule type" value="Genomic_DNA"/>
</dbReference>
<proteinExistence type="predicted"/>
<sequence>GLAIFFGYIFVSSKFSSPYGNKVKLPGKKIEEYFTVKDESLREYVDRKKIPMEIFFENYFDGKIDLSGDALEILEARHDWASFEFCLGQAKFFLTQWIPETLWHSRKQDEGQVRDHYDRGDDFYAAFLGPLMVYTSGIISDPEKCETLEEIQENKLKFVCEIMKFKAGERHLDIGCGWGTLVAHAAKNYGVDSTGITLGKNQTEFGNNRIKEYGVDGQARIICMDYRDIPRNPKYNKITCLEMAEHVGVRLFPSFMNQVYDMLEDDGLFFLQIAGLRR</sequence>
<reference evidence="1" key="1">
    <citation type="submission" date="2021-06" db="EMBL/GenBank/DDBJ databases">
        <authorList>
            <person name="Kallberg Y."/>
            <person name="Tangrot J."/>
            <person name="Rosling A."/>
        </authorList>
    </citation>
    <scope>NUCLEOTIDE SEQUENCE</scope>
    <source>
        <strain evidence="1">CL356</strain>
    </source>
</reference>
<accession>A0ACA9KHG3</accession>
<comment type="caution">
    <text evidence="1">The sequence shown here is derived from an EMBL/GenBank/DDBJ whole genome shotgun (WGS) entry which is preliminary data.</text>
</comment>
<feature type="non-terminal residue" evidence="1">
    <location>
        <position position="1"/>
    </location>
</feature>
<gene>
    <name evidence="1" type="ORF">ACOLOM_LOCUS1714</name>
</gene>